<keyword evidence="3" id="KW-1185">Reference proteome</keyword>
<name>A0ABT6M0K8_9ACTN</name>
<dbReference type="CDD" id="cd00130">
    <property type="entry name" value="PAS"/>
    <property type="match status" value="1"/>
</dbReference>
<sequence>MSVYRHMARLIDRMRDRHPPSTGARMNRSALTADSEALVFLNRNQQVQYASPEFFRQFGGSAEELCGRPFRNLVAPDLREGLESHLKQLLLGARDKYSHRTALLRRSASPLIATLTATALKGSSPNRALAIQLARPADGYASRAASRGTSLSEMSVKVLEGTAAGLTSEFLAAHLFISRQAVDYHIARMLRQFGMPNRAALIALAYSTGILKTGTWPPRVADGLVK</sequence>
<reference evidence="2 3" key="1">
    <citation type="submission" date="2023-04" db="EMBL/GenBank/DDBJ databases">
        <title>Forest soil microbial communities from Buena Vista Peninsula, Colon Province, Panama.</title>
        <authorList>
            <person name="Bouskill N."/>
        </authorList>
    </citation>
    <scope>NUCLEOTIDE SEQUENCE [LARGE SCALE GENOMIC DNA]</scope>
    <source>
        <strain evidence="2 3">GGS1</strain>
    </source>
</reference>
<dbReference type="InterPro" id="IPR013656">
    <property type="entry name" value="PAS_4"/>
</dbReference>
<feature type="domain" description="PAS" evidence="1">
    <location>
        <begin position="23"/>
        <end position="93"/>
    </location>
</feature>
<proteinExistence type="predicted"/>
<dbReference type="NCBIfam" id="TIGR00229">
    <property type="entry name" value="sensory_box"/>
    <property type="match status" value="1"/>
</dbReference>
<dbReference type="PROSITE" id="PS50112">
    <property type="entry name" value="PAS"/>
    <property type="match status" value="1"/>
</dbReference>
<dbReference type="Pfam" id="PF08448">
    <property type="entry name" value="PAS_4"/>
    <property type="match status" value="1"/>
</dbReference>
<accession>A0ABT6M0K8</accession>
<dbReference type="InterPro" id="IPR035965">
    <property type="entry name" value="PAS-like_dom_sf"/>
</dbReference>
<evidence type="ECO:0000259" key="1">
    <source>
        <dbReference type="PROSITE" id="PS50112"/>
    </source>
</evidence>
<dbReference type="Pfam" id="PF00196">
    <property type="entry name" value="GerE"/>
    <property type="match status" value="1"/>
</dbReference>
<dbReference type="SMART" id="SM00421">
    <property type="entry name" value="HTH_LUXR"/>
    <property type="match status" value="1"/>
</dbReference>
<dbReference type="SUPFAM" id="SSF55785">
    <property type="entry name" value="PYP-like sensor domain (PAS domain)"/>
    <property type="match status" value="1"/>
</dbReference>
<gene>
    <name evidence="2" type="ORF">M2283_009446</name>
</gene>
<dbReference type="Proteomes" id="UP001160499">
    <property type="component" value="Unassembled WGS sequence"/>
</dbReference>
<dbReference type="InterPro" id="IPR016032">
    <property type="entry name" value="Sig_transdc_resp-reg_C-effctor"/>
</dbReference>
<dbReference type="InterPro" id="IPR000014">
    <property type="entry name" value="PAS"/>
</dbReference>
<comment type="caution">
    <text evidence="2">The sequence shown here is derived from an EMBL/GenBank/DDBJ whole genome shotgun (WGS) entry which is preliminary data.</text>
</comment>
<dbReference type="EMBL" id="JARXVH010000029">
    <property type="protein sequence ID" value="MDH6222099.1"/>
    <property type="molecule type" value="Genomic_DNA"/>
</dbReference>
<dbReference type="InterPro" id="IPR036388">
    <property type="entry name" value="WH-like_DNA-bd_sf"/>
</dbReference>
<organism evidence="2 3">
    <name type="scientific">Streptomyces pseudovenezuelae</name>
    <dbReference type="NCBI Taxonomy" id="67350"/>
    <lineage>
        <taxon>Bacteria</taxon>
        <taxon>Bacillati</taxon>
        <taxon>Actinomycetota</taxon>
        <taxon>Actinomycetes</taxon>
        <taxon>Kitasatosporales</taxon>
        <taxon>Streptomycetaceae</taxon>
        <taxon>Streptomyces</taxon>
        <taxon>Streptomyces aurantiacus group</taxon>
    </lineage>
</organism>
<dbReference type="Gene3D" id="1.10.10.10">
    <property type="entry name" value="Winged helix-like DNA-binding domain superfamily/Winged helix DNA-binding domain"/>
    <property type="match status" value="1"/>
</dbReference>
<dbReference type="Gene3D" id="3.30.450.20">
    <property type="entry name" value="PAS domain"/>
    <property type="match status" value="1"/>
</dbReference>
<dbReference type="InterPro" id="IPR000792">
    <property type="entry name" value="Tscrpt_reg_LuxR_C"/>
</dbReference>
<evidence type="ECO:0000313" key="2">
    <source>
        <dbReference type="EMBL" id="MDH6222099.1"/>
    </source>
</evidence>
<dbReference type="SUPFAM" id="SSF46894">
    <property type="entry name" value="C-terminal effector domain of the bipartite response regulators"/>
    <property type="match status" value="1"/>
</dbReference>
<protein>
    <submittedName>
        <fullName evidence="2">PAS domain S-box-containing protein</fullName>
    </submittedName>
</protein>
<dbReference type="RefSeq" id="WP_280882755.1">
    <property type="nucleotide sequence ID" value="NZ_JARXVH010000029.1"/>
</dbReference>
<dbReference type="SMART" id="SM00091">
    <property type="entry name" value="PAS"/>
    <property type="match status" value="1"/>
</dbReference>
<evidence type="ECO:0000313" key="3">
    <source>
        <dbReference type="Proteomes" id="UP001160499"/>
    </source>
</evidence>